<dbReference type="AlphaFoldDB" id="A0A7H4MAH3"/>
<protein>
    <submittedName>
        <fullName evidence="1">Uncharacterized protein</fullName>
    </submittedName>
</protein>
<evidence type="ECO:0000313" key="1">
    <source>
        <dbReference type="EMBL" id="STS87323.1"/>
    </source>
</evidence>
<proteinExistence type="predicted"/>
<name>A0A7H4MAH3_KLEVA</name>
<evidence type="ECO:0000313" key="2">
    <source>
        <dbReference type="Proteomes" id="UP000254545"/>
    </source>
</evidence>
<comment type="caution">
    <text evidence="1">The sequence shown here is derived from an EMBL/GenBank/DDBJ whole genome shotgun (WGS) entry which is preliminary data.</text>
</comment>
<accession>A0A7H4MAH3</accession>
<reference evidence="1 2" key="1">
    <citation type="submission" date="2018-06" db="EMBL/GenBank/DDBJ databases">
        <authorList>
            <consortium name="Pathogen Informatics"/>
            <person name="Doyle S."/>
        </authorList>
    </citation>
    <scope>NUCLEOTIDE SEQUENCE [LARGE SCALE GENOMIC DNA]</scope>
    <source>
        <strain evidence="1 2">NCTC9177</strain>
    </source>
</reference>
<dbReference type="Proteomes" id="UP000254545">
    <property type="component" value="Unassembled WGS sequence"/>
</dbReference>
<organism evidence="1 2">
    <name type="scientific">Klebsiella variicola</name>
    <dbReference type="NCBI Taxonomy" id="244366"/>
    <lineage>
        <taxon>Bacteria</taxon>
        <taxon>Pseudomonadati</taxon>
        <taxon>Pseudomonadota</taxon>
        <taxon>Gammaproteobacteria</taxon>
        <taxon>Enterobacterales</taxon>
        <taxon>Enterobacteriaceae</taxon>
        <taxon>Klebsiella/Raoultella group</taxon>
        <taxon>Klebsiella</taxon>
        <taxon>Klebsiella pneumoniae complex</taxon>
    </lineage>
</organism>
<gene>
    <name evidence="1" type="ORF">NCTC9177_01111</name>
</gene>
<dbReference type="EMBL" id="UGKR01000003">
    <property type="protein sequence ID" value="STS87323.1"/>
    <property type="molecule type" value="Genomic_DNA"/>
</dbReference>
<sequence>MMINDANITTPTNGWRIRASCGVPRICISQLKDGKKKPNPLTAARTKQKAVTQWLMRSGAV</sequence>